<dbReference type="Proteomes" id="UP000295334">
    <property type="component" value="Unassembled WGS sequence"/>
</dbReference>
<dbReference type="EMBL" id="SJZI01000044">
    <property type="protein sequence ID" value="TCJ13605.1"/>
    <property type="molecule type" value="Genomic_DNA"/>
</dbReference>
<dbReference type="Gene3D" id="2.60.120.10">
    <property type="entry name" value="Jelly Rolls"/>
    <property type="match status" value="1"/>
</dbReference>
<evidence type="ECO:0000259" key="1">
    <source>
        <dbReference type="Pfam" id="PF12973"/>
    </source>
</evidence>
<comment type="caution">
    <text evidence="2">The sequence shown here is derived from an EMBL/GenBank/DDBJ whole genome shotgun (WGS) entry which is preliminary data.</text>
</comment>
<organism evidence="2 3">
    <name type="scientific">Flaviaesturariibacter flavus</name>
    <dbReference type="NCBI Taxonomy" id="2502780"/>
    <lineage>
        <taxon>Bacteria</taxon>
        <taxon>Pseudomonadati</taxon>
        <taxon>Bacteroidota</taxon>
        <taxon>Chitinophagia</taxon>
        <taxon>Chitinophagales</taxon>
        <taxon>Chitinophagaceae</taxon>
        <taxon>Flaviaestuariibacter</taxon>
    </lineage>
</organism>
<name>A0A4R1B9L6_9BACT</name>
<keyword evidence="3" id="KW-1185">Reference proteome</keyword>
<sequence>MHSGHVMVNSANVKWMAGPPFLPAGVKMAVLEGDPSKEGPFTVRLMMPANYTIPPHTHPTIEHVTVIDGDFFMGAGKSLDRAGAMKLNRGGYAVMPANFAHYAFSQGRAQVQVHGMGPFAINYINPADDPRSKKK</sequence>
<dbReference type="InterPro" id="IPR025979">
    <property type="entry name" value="ChrR-like_cupin_dom"/>
</dbReference>
<reference evidence="2 3" key="1">
    <citation type="submission" date="2019-03" db="EMBL/GenBank/DDBJ databases">
        <authorList>
            <person name="Kim M.K.M."/>
        </authorList>
    </citation>
    <scope>NUCLEOTIDE SEQUENCE [LARGE SCALE GENOMIC DNA]</scope>
    <source>
        <strain evidence="2 3">17J68-12</strain>
    </source>
</reference>
<dbReference type="InterPro" id="IPR014710">
    <property type="entry name" value="RmlC-like_jellyroll"/>
</dbReference>
<evidence type="ECO:0000313" key="2">
    <source>
        <dbReference type="EMBL" id="TCJ13605.1"/>
    </source>
</evidence>
<accession>A0A4R1B9L6</accession>
<dbReference type="CDD" id="cd06989">
    <property type="entry name" value="cupin_DRT102"/>
    <property type="match status" value="1"/>
</dbReference>
<evidence type="ECO:0000313" key="3">
    <source>
        <dbReference type="Proteomes" id="UP000295334"/>
    </source>
</evidence>
<dbReference type="Pfam" id="PF12973">
    <property type="entry name" value="Cupin_7"/>
    <property type="match status" value="1"/>
</dbReference>
<dbReference type="AlphaFoldDB" id="A0A4R1B9L6"/>
<proteinExistence type="predicted"/>
<feature type="domain" description="ChrR-like cupin" evidence="1">
    <location>
        <begin position="5"/>
        <end position="107"/>
    </location>
</feature>
<dbReference type="SUPFAM" id="SSF51182">
    <property type="entry name" value="RmlC-like cupins"/>
    <property type="match status" value="1"/>
</dbReference>
<dbReference type="InterPro" id="IPR011051">
    <property type="entry name" value="RmlC_Cupin_sf"/>
</dbReference>
<protein>
    <submittedName>
        <fullName evidence="2">DUF4437 domain-containing protein</fullName>
    </submittedName>
</protein>
<gene>
    <name evidence="2" type="ORF">EPD60_12100</name>
</gene>
<dbReference type="OrthoDB" id="7506908at2"/>